<dbReference type="PANTHER" id="PTHR10885:SF0">
    <property type="entry name" value="ISOPENTENYL-DIPHOSPHATE DELTA-ISOMERASE"/>
    <property type="match status" value="1"/>
</dbReference>
<evidence type="ECO:0000256" key="4">
    <source>
        <dbReference type="ARBA" id="ARBA00012057"/>
    </source>
</evidence>
<evidence type="ECO:0000256" key="3">
    <source>
        <dbReference type="ARBA" id="ARBA00007579"/>
    </source>
</evidence>
<keyword evidence="9" id="KW-1185">Reference proteome</keyword>
<comment type="function">
    <text evidence="1">Catalyzes the 1,3-allylic rearrangement of the homoallylic substrate isopentenyl (IPP) to its highly electrophilic allylic isomer, dimethylallyl diphosphate (DMAPP).</text>
</comment>
<dbReference type="InterPro" id="IPR015797">
    <property type="entry name" value="NUDIX_hydrolase-like_dom_sf"/>
</dbReference>
<comment type="pathway">
    <text evidence="2">Isoprenoid biosynthesis; dimethylallyl diphosphate biosynthesis; dimethylallyl diphosphate from isopentenyl diphosphate: step 1/1.</text>
</comment>
<dbReference type="SUPFAM" id="SSF55811">
    <property type="entry name" value="Nudix"/>
    <property type="match status" value="1"/>
</dbReference>
<evidence type="ECO:0000256" key="6">
    <source>
        <dbReference type="ARBA" id="ARBA00023235"/>
    </source>
</evidence>
<evidence type="ECO:0000313" key="8">
    <source>
        <dbReference type="EMBL" id="KAF5833135.1"/>
    </source>
</evidence>
<dbReference type="EC" id="5.3.3.2" evidence="4"/>
<sequence length="295" mass="32754">MLSRIVSSRIVSPSALLAQTQRSPLTAASKAAAKVVSKAADTQSVNLPTEGSRMATWAGAGKSQDELMLKDECILVDEHDNLTGSANKHSCHRFVPEQPQGQLHRAFSVFLFDESNRLLIQQRAKDKITFPSVWTNTCCSHPLAGQVPDEVDAPEQVADASVPGIKHAAVRKLQHELGIPPEQLPLSSFRFLTRLHYCAADTNTWGPQAEWGEHEVDYVLFIRAPVTLSPNAEEVDGVRYVTPKELQEMMDPSSGLLWSPWFRIIAEKWLQTWWADLEGVLRGGHQDLGTVHHIL</sequence>
<evidence type="ECO:0000259" key="7">
    <source>
        <dbReference type="PROSITE" id="PS51462"/>
    </source>
</evidence>
<comment type="caution">
    <text evidence="8">The sequence shown here is derived from an EMBL/GenBank/DDBJ whole genome shotgun (WGS) entry which is preliminary data.</text>
</comment>
<dbReference type="InterPro" id="IPR000086">
    <property type="entry name" value="NUDIX_hydrolase_dom"/>
</dbReference>
<keyword evidence="6" id="KW-0413">Isomerase</keyword>
<organism evidence="8 9">
    <name type="scientific">Dunaliella salina</name>
    <name type="common">Green alga</name>
    <name type="synonym">Protococcus salinus</name>
    <dbReference type="NCBI Taxonomy" id="3046"/>
    <lineage>
        <taxon>Eukaryota</taxon>
        <taxon>Viridiplantae</taxon>
        <taxon>Chlorophyta</taxon>
        <taxon>core chlorophytes</taxon>
        <taxon>Chlorophyceae</taxon>
        <taxon>CS clade</taxon>
        <taxon>Chlamydomonadales</taxon>
        <taxon>Dunaliellaceae</taxon>
        <taxon>Dunaliella</taxon>
    </lineage>
</organism>
<evidence type="ECO:0000256" key="5">
    <source>
        <dbReference type="ARBA" id="ARBA00023229"/>
    </source>
</evidence>
<evidence type="ECO:0000256" key="1">
    <source>
        <dbReference type="ARBA" id="ARBA00003951"/>
    </source>
</evidence>
<gene>
    <name evidence="8" type="ORF">DUNSADRAFT_10654</name>
</gene>
<comment type="similarity">
    <text evidence="3">Belongs to the IPP isomerase type 1 family.</text>
</comment>
<dbReference type="Gene3D" id="3.90.79.10">
    <property type="entry name" value="Nucleoside Triphosphate Pyrophosphohydrolase"/>
    <property type="match status" value="1"/>
</dbReference>
<protein>
    <recommendedName>
        <fullName evidence="4">isopentenyl-diphosphate Delta-isomerase</fullName>
        <ecNumber evidence="4">5.3.3.2</ecNumber>
    </recommendedName>
</protein>
<dbReference type="NCBIfam" id="TIGR02150">
    <property type="entry name" value="IPP_isom_1"/>
    <property type="match status" value="1"/>
</dbReference>
<dbReference type="CDD" id="cd02885">
    <property type="entry name" value="NUDIX_IPP_Isomerase"/>
    <property type="match status" value="1"/>
</dbReference>
<dbReference type="Pfam" id="PF00293">
    <property type="entry name" value="NUDIX"/>
    <property type="match status" value="1"/>
</dbReference>
<dbReference type="InterPro" id="IPR011876">
    <property type="entry name" value="IsopentenylPP_isomerase_typ1"/>
</dbReference>
<dbReference type="PANTHER" id="PTHR10885">
    <property type="entry name" value="ISOPENTENYL-DIPHOSPHATE DELTA-ISOMERASE"/>
    <property type="match status" value="1"/>
</dbReference>
<dbReference type="PROSITE" id="PS51462">
    <property type="entry name" value="NUDIX"/>
    <property type="match status" value="1"/>
</dbReference>
<keyword evidence="5" id="KW-0414">Isoprene biosynthesis</keyword>
<dbReference type="EMBL" id="MU069828">
    <property type="protein sequence ID" value="KAF5833135.1"/>
    <property type="molecule type" value="Genomic_DNA"/>
</dbReference>
<reference evidence="8" key="1">
    <citation type="submission" date="2017-08" db="EMBL/GenBank/DDBJ databases">
        <authorList>
            <person name="Polle J.E."/>
            <person name="Barry K."/>
            <person name="Cushman J."/>
            <person name="Schmutz J."/>
            <person name="Tran D."/>
            <person name="Hathwaick L.T."/>
            <person name="Yim W.C."/>
            <person name="Jenkins J."/>
            <person name="Mckie-Krisberg Z.M."/>
            <person name="Prochnik S."/>
            <person name="Lindquist E."/>
            <person name="Dockter R.B."/>
            <person name="Adam C."/>
            <person name="Molina H."/>
            <person name="Bunkerborg J."/>
            <person name="Jin E."/>
            <person name="Buchheim M."/>
            <person name="Magnuson J."/>
        </authorList>
    </citation>
    <scope>NUCLEOTIDE SEQUENCE</scope>
    <source>
        <strain evidence="8">CCAP 19/18</strain>
    </source>
</reference>
<evidence type="ECO:0000313" key="9">
    <source>
        <dbReference type="Proteomes" id="UP000815325"/>
    </source>
</evidence>
<feature type="domain" description="Nudix hydrolase" evidence="7">
    <location>
        <begin position="102"/>
        <end position="264"/>
    </location>
</feature>
<evidence type="ECO:0000256" key="2">
    <source>
        <dbReference type="ARBA" id="ARBA00004826"/>
    </source>
</evidence>
<accession>A0ABQ7GEV6</accession>
<name>A0ABQ7GEV6_DUNSA</name>
<dbReference type="Proteomes" id="UP000815325">
    <property type="component" value="Unassembled WGS sequence"/>
</dbReference>
<proteinExistence type="inferred from homology"/>